<feature type="compositionally biased region" description="Low complexity" evidence="1">
    <location>
        <begin position="111"/>
        <end position="136"/>
    </location>
</feature>
<feature type="compositionally biased region" description="Polar residues" evidence="1">
    <location>
        <begin position="101"/>
        <end position="110"/>
    </location>
</feature>
<reference evidence="3" key="1">
    <citation type="submission" date="2023-04" db="EMBL/GenBank/DDBJ databases">
        <title>Phytophthora fragariaefolia NBRC 109709.</title>
        <authorList>
            <person name="Ichikawa N."/>
            <person name="Sato H."/>
            <person name="Tonouchi N."/>
        </authorList>
    </citation>
    <scope>NUCLEOTIDE SEQUENCE</scope>
    <source>
        <strain evidence="3">NBRC 109709</strain>
    </source>
</reference>
<feature type="compositionally biased region" description="Basic and acidic residues" evidence="1">
    <location>
        <begin position="274"/>
        <end position="285"/>
    </location>
</feature>
<keyword evidence="2" id="KW-1133">Transmembrane helix</keyword>
<sequence>MATQDICGVDVQALYLNDPGNKQEPAGYALCSDMGNTCMKNGCSCRSSNSATVNGTTKYFGVCIVLKKGADCVTSGDDYITCATGSVSTGTGSAMLPASTPEAQNESGTIASAATPAPNTKATTESKSTTASRSASSSGDIVSVASTAAAHDSMSTTVMVIIIIVAVIFVALVSWVVRSYCMRRSTAQGKFASRRNRSNHGTDYDATSPTNVTGRSSATPSFPAFDRRARAAQSPTAGDRRRDEARSGRGNPDMPRGRNTPRAANREPTSARGPEIDFGPREPKSGRGLKPTDLQLAIDMKREPKSGRGLKPQDLMASVPAPILREPTSGHGGRRSPEQQREPVSAHGRRDPDMQYGPASGAVRPPRGVRDTSSSAAEAPEAH</sequence>
<protein>
    <submittedName>
        <fullName evidence="3">Unnamed protein product</fullName>
    </submittedName>
</protein>
<dbReference type="OrthoDB" id="121174at2759"/>
<feature type="compositionally biased region" description="Basic and acidic residues" evidence="1">
    <location>
        <begin position="238"/>
        <end position="247"/>
    </location>
</feature>
<feature type="compositionally biased region" description="Polar residues" evidence="1">
    <location>
        <begin position="199"/>
        <end position="220"/>
    </location>
</feature>
<evidence type="ECO:0000313" key="3">
    <source>
        <dbReference type="EMBL" id="GMF25038.1"/>
    </source>
</evidence>
<comment type="caution">
    <text evidence="3">The sequence shown here is derived from an EMBL/GenBank/DDBJ whole genome shotgun (WGS) entry which is preliminary data.</text>
</comment>
<feature type="region of interest" description="Disordered" evidence="1">
    <location>
        <begin position="93"/>
        <end position="136"/>
    </location>
</feature>
<evidence type="ECO:0000256" key="2">
    <source>
        <dbReference type="SAM" id="Phobius"/>
    </source>
</evidence>
<accession>A0A9W6U467</accession>
<feature type="transmembrane region" description="Helical" evidence="2">
    <location>
        <begin position="158"/>
        <end position="177"/>
    </location>
</feature>
<name>A0A9W6U467_9STRA</name>
<keyword evidence="4" id="KW-1185">Reference proteome</keyword>
<dbReference type="Proteomes" id="UP001165121">
    <property type="component" value="Unassembled WGS sequence"/>
</dbReference>
<evidence type="ECO:0000256" key="1">
    <source>
        <dbReference type="SAM" id="MobiDB-lite"/>
    </source>
</evidence>
<proteinExistence type="predicted"/>
<keyword evidence="2" id="KW-0812">Transmembrane</keyword>
<keyword evidence="2" id="KW-0472">Membrane</keyword>
<feature type="region of interest" description="Disordered" evidence="1">
    <location>
        <begin position="187"/>
        <end position="383"/>
    </location>
</feature>
<evidence type="ECO:0000313" key="4">
    <source>
        <dbReference type="Proteomes" id="UP001165121"/>
    </source>
</evidence>
<gene>
    <name evidence="3" type="ORF">Pfra01_000437400</name>
</gene>
<dbReference type="EMBL" id="BSXT01000347">
    <property type="protein sequence ID" value="GMF25038.1"/>
    <property type="molecule type" value="Genomic_DNA"/>
</dbReference>
<organism evidence="3 4">
    <name type="scientific">Phytophthora fragariaefolia</name>
    <dbReference type="NCBI Taxonomy" id="1490495"/>
    <lineage>
        <taxon>Eukaryota</taxon>
        <taxon>Sar</taxon>
        <taxon>Stramenopiles</taxon>
        <taxon>Oomycota</taxon>
        <taxon>Peronosporomycetes</taxon>
        <taxon>Peronosporales</taxon>
        <taxon>Peronosporaceae</taxon>
        <taxon>Phytophthora</taxon>
    </lineage>
</organism>
<dbReference type="AlphaFoldDB" id="A0A9W6U467"/>